<protein>
    <submittedName>
        <fullName evidence="7">ABC transport system ATP-binding protein</fullName>
    </submittedName>
    <submittedName>
        <fullName evidence="8">ABC transporter ATP-binding protein</fullName>
        <ecNumber evidence="8">3.6.3.-</ecNumber>
    </submittedName>
</protein>
<accession>A0A239ZB43</accession>
<reference evidence="6 11" key="3">
    <citation type="submission" date="2020-05" db="EMBL/GenBank/DDBJ databases">
        <title>Draft genome sequence of Clostridium cochlearium strain AGROS13 isolated from a sheep dairy farm in New Zealand.</title>
        <authorList>
            <person name="Gupta T.B."/>
            <person name="Jauregui R."/>
            <person name="Risson A.N."/>
            <person name="Brightwell G."/>
            <person name="Maclean P."/>
        </authorList>
    </citation>
    <scope>NUCLEOTIDE SEQUENCE [LARGE SCALE GENOMIC DNA]</scope>
    <source>
        <strain evidence="6 11">AGROS13</strain>
    </source>
</reference>
<dbReference type="OrthoDB" id="9802264at2"/>
<dbReference type="Pfam" id="PF00005">
    <property type="entry name" value="ABC_tran"/>
    <property type="match status" value="1"/>
</dbReference>
<evidence type="ECO:0000313" key="7">
    <source>
        <dbReference type="EMBL" id="SDL27931.1"/>
    </source>
</evidence>
<keyword evidence="8" id="KW-0378">Hydrolase</keyword>
<sequence>MIIKLEDIEKVYDTGAIKLKALNKINLAIDEREFVAIMGASGSGKSTMMNILGCLDSITSGKYYLDGVDISSLDSNELAEIRNKKIGFVFQAFNLLPKLTSIANVELPMMYAGVPKEERKIRAQKALERVGLKDRIYHKPTELSGGQKQRVAIARALVNDPSILLADEPTGNLDSKSTVEIMGIFQELNNEGVTIVMVTHEDDVAMHTKRAVVFKDGNIISDKLISESERIIVGRQKI</sequence>
<dbReference type="Proteomes" id="UP000528432">
    <property type="component" value="Unassembled WGS sequence"/>
</dbReference>
<dbReference type="InterPro" id="IPR003439">
    <property type="entry name" value="ABC_transporter-like_ATP-bd"/>
</dbReference>
<dbReference type="Proteomes" id="UP000250223">
    <property type="component" value="Unassembled WGS sequence"/>
</dbReference>
<keyword evidence="2" id="KW-0813">Transport</keyword>
<reference evidence="8 10" key="2">
    <citation type="submission" date="2018-06" db="EMBL/GenBank/DDBJ databases">
        <authorList>
            <consortium name="Pathogen Informatics"/>
            <person name="Doyle S."/>
        </authorList>
    </citation>
    <scope>NUCLEOTIDE SEQUENCE [LARGE SCALE GENOMIC DNA]</scope>
    <source>
        <strain evidence="8 10">NCTC13028</strain>
    </source>
</reference>
<organism evidence="8 10">
    <name type="scientific">Clostridium cochlearium</name>
    <dbReference type="NCBI Taxonomy" id="1494"/>
    <lineage>
        <taxon>Bacteria</taxon>
        <taxon>Bacillati</taxon>
        <taxon>Bacillota</taxon>
        <taxon>Clostridia</taxon>
        <taxon>Eubacteriales</taxon>
        <taxon>Clostridiaceae</taxon>
        <taxon>Clostridium</taxon>
    </lineage>
</organism>
<dbReference type="PROSITE" id="PS00211">
    <property type="entry name" value="ABC_TRANSPORTER_1"/>
    <property type="match status" value="1"/>
</dbReference>
<keyword evidence="9" id="KW-1185">Reference proteome</keyword>
<feature type="domain" description="ABC transporter" evidence="5">
    <location>
        <begin position="3"/>
        <end position="237"/>
    </location>
</feature>
<dbReference type="FunFam" id="3.40.50.300:FF:000032">
    <property type="entry name" value="Export ABC transporter ATP-binding protein"/>
    <property type="match status" value="1"/>
</dbReference>
<dbReference type="Proteomes" id="UP000198811">
    <property type="component" value="Unassembled WGS sequence"/>
</dbReference>
<name>A0A239ZB43_CLOCO</name>
<dbReference type="InterPro" id="IPR003593">
    <property type="entry name" value="AAA+_ATPase"/>
</dbReference>
<evidence type="ECO:0000313" key="11">
    <source>
        <dbReference type="Proteomes" id="UP000528432"/>
    </source>
</evidence>
<evidence type="ECO:0000256" key="4">
    <source>
        <dbReference type="ARBA" id="ARBA00022840"/>
    </source>
</evidence>
<keyword evidence="3" id="KW-0547">Nucleotide-binding</keyword>
<dbReference type="RefSeq" id="WP_089866781.1">
    <property type="nucleotide sequence ID" value="NZ_CP173238.1"/>
</dbReference>
<dbReference type="SUPFAM" id="SSF52540">
    <property type="entry name" value="P-loop containing nucleoside triphosphate hydrolases"/>
    <property type="match status" value="1"/>
</dbReference>
<dbReference type="GO" id="GO:0016887">
    <property type="term" value="F:ATP hydrolysis activity"/>
    <property type="evidence" value="ECO:0007669"/>
    <property type="project" value="InterPro"/>
</dbReference>
<evidence type="ECO:0000259" key="5">
    <source>
        <dbReference type="PROSITE" id="PS50893"/>
    </source>
</evidence>
<dbReference type="PROSITE" id="PS50893">
    <property type="entry name" value="ABC_TRANSPORTER_2"/>
    <property type="match status" value="1"/>
</dbReference>
<evidence type="ECO:0000313" key="10">
    <source>
        <dbReference type="Proteomes" id="UP000250223"/>
    </source>
</evidence>
<dbReference type="InterPro" id="IPR017871">
    <property type="entry name" value="ABC_transporter-like_CS"/>
</dbReference>
<dbReference type="GO" id="GO:0005524">
    <property type="term" value="F:ATP binding"/>
    <property type="evidence" value="ECO:0007669"/>
    <property type="project" value="UniProtKB-KW"/>
</dbReference>
<dbReference type="EC" id="3.6.3.-" evidence="8"/>
<dbReference type="CDD" id="cd03255">
    <property type="entry name" value="ABC_MJ0796_LolCDE_FtsE"/>
    <property type="match status" value="1"/>
</dbReference>
<evidence type="ECO:0000256" key="3">
    <source>
        <dbReference type="ARBA" id="ARBA00022741"/>
    </source>
</evidence>
<dbReference type="EMBL" id="FNGL01000016">
    <property type="protein sequence ID" value="SDL27931.1"/>
    <property type="molecule type" value="Genomic_DNA"/>
</dbReference>
<evidence type="ECO:0000313" key="8">
    <source>
        <dbReference type="EMBL" id="SQB34123.1"/>
    </source>
</evidence>
<evidence type="ECO:0000313" key="6">
    <source>
        <dbReference type="EMBL" id="NOH17287.1"/>
    </source>
</evidence>
<dbReference type="EMBL" id="UAWC01000006">
    <property type="protein sequence ID" value="SQB34123.1"/>
    <property type="molecule type" value="Genomic_DNA"/>
</dbReference>
<evidence type="ECO:0000313" key="9">
    <source>
        <dbReference type="Proteomes" id="UP000198811"/>
    </source>
</evidence>
<dbReference type="AlphaFoldDB" id="A0A239ZB43"/>
<comment type="similarity">
    <text evidence="1">Belongs to the ABC transporter superfamily.</text>
</comment>
<evidence type="ECO:0000256" key="1">
    <source>
        <dbReference type="ARBA" id="ARBA00005417"/>
    </source>
</evidence>
<dbReference type="InterPro" id="IPR027417">
    <property type="entry name" value="P-loop_NTPase"/>
</dbReference>
<proteinExistence type="inferred from homology"/>
<dbReference type="GO" id="GO:0098796">
    <property type="term" value="C:membrane protein complex"/>
    <property type="evidence" value="ECO:0007669"/>
    <property type="project" value="UniProtKB-ARBA"/>
</dbReference>
<dbReference type="InterPro" id="IPR017911">
    <property type="entry name" value="MacB-like_ATP-bd"/>
</dbReference>
<dbReference type="SMART" id="SM00382">
    <property type="entry name" value="AAA"/>
    <property type="match status" value="1"/>
</dbReference>
<dbReference type="GO" id="GO:0022857">
    <property type="term" value="F:transmembrane transporter activity"/>
    <property type="evidence" value="ECO:0007669"/>
    <property type="project" value="UniProtKB-ARBA"/>
</dbReference>
<gene>
    <name evidence="8" type="primary">macB_3</name>
    <name evidence="6" type="ORF">HMJ28_13055</name>
    <name evidence="8" type="ORF">NCTC13028_01017</name>
    <name evidence="7" type="ORF">SAMN05216497_1166</name>
</gene>
<keyword evidence="4 8" id="KW-0067">ATP-binding</keyword>
<dbReference type="PANTHER" id="PTHR42798">
    <property type="entry name" value="LIPOPROTEIN-RELEASING SYSTEM ATP-BINDING PROTEIN LOLD"/>
    <property type="match status" value="1"/>
</dbReference>
<dbReference type="EMBL" id="JABFIF010000046">
    <property type="protein sequence ID" value="NOH17287.1"/>
    <property type="molecule type" value="Genomic_DNA"/>
</dbReference>
<dbReference type="Gene3D" id="3.40.50.300">
    <property type="entry name" value="P-loop containing nucleotide triphosphate hydrolases"/>
    <property type="match status" value="1"/>
</dbReference>
<dbReference type="PANTHER" id="PTHR42798:SF6">
    <property type="entry name" value="CELL DIVISION ATP-BINDING PROTEIN FTSE"/>
    <property type="match status" value="1"/>
</dbReference>
<dbReference type="STRING" id="1494.SAMN05216497_1166"/>
<evidence type="ECO:0000256" key="2">
    <source>
        <dbReference type="ARBA" id="ARBA00022448"/>
    </source>
</evidence>
<reference evidence="7 9" key="1">
    <citation type="submission" date="2016-10" db="EMBL/GenBank/DDBJ databases">
        <authorList>
            <person name="Varghese N."/>
            <person name="Submissions S."/>
        </authorList>
    </citation>
    <scope>NUCLEOTIDE SEQUENCE [LARGE SCALE GENOMIC DNA]</scope>
    <source>
        <strain evidence="7 9">NLAE-zl-C224</strain>
    </source>
</reference>
<dbReference type="GeneID" id="70576336"/>